<sequence>MLVAGATSAFAVLHKEVTVDVDGEQVEVSAFGRTVADVLADAGIEAGERDLVAPALDDSVPDGGEIVVRHGREITVEVDGAQRTVWTTGLTVGEAIGDVGVRDDGARVSASRSASLVRGDVLRVSTLKTLHLVVDGQVIDGLTSAPTVREALKEIGLVLQEGDQVSVPLGATAVDGLVVLVTRAQQGSGTVVEAMPFTEREVEDPRLAEGTRRVTTPGRAGQRQITYATALVGGAEVDRTVLAQVVLAQPVDQVVSIGTMVVPDLPEVTPGSAQAIGRELAAARGWGDDEFACLLQLWNRESGWRVDAENRSSGAYGIPQALPGSKMATVGDDWRTNPATQITWGLNYIGGRYGTPCGAWGSFLVKNWY</sequence>
<proteinExistence type="predicted"/>
<evidence type="ECO:0000256" key="1">
    <source>
        <dbReference type="ARBA" id="ARBA00022729"/>
    </source>
</evidence>
<feature type="domain" description="G5" evidence="2">
    <location>
        <begin position="181"/>
        <end position="261"/>
    </location>
</feature>
<gene>
    <name evidence="3" type="ORF">HIR71_10540</name>
</gene>
<comment type="caution">
    <text evidence="3">The sequence shown here is derived from an EMBL/GenBank/DDBJ whole genome shotgun (WGS) entry which is preliminary data.</text>
</comment>
<dbReference type="Gene3D" id="1.10.530.10">
    <property type="match status" value="1"/>
</dbReference>
<accession>A0A7Y0LYW9</accession>
<dbReference type="InterPro" id="IPR023346">
    <property type="entry name" value="Lysozyme-like_dom_sf"/>
</dbReference>
<dbReference type="Pfam" id="PF07501">
    <property type="entry name" value="G5"/>
    <property type="match status" value="1"/>
</dbReference>
<keyword evidence="1" id="KW-0732">Signal</keyword>
<dbReference type="SUPFAM" id="SSF53955">
    <property type="entry name" value="Lysozyme-like"/>
    <property type="match status" value="1"/>
</dbReference>
<evidence type="ECO:0000313" key="3">
    <source>
        <dbReference type="EMBL" id="NMR20650.1"/>
    </source>
</evidence>
<dbReference type="Pfam" id="PF03990">
    <property type="entry name" value="DUF348"/>
    <property type="match status" value="3"/>
</dbReference>
<protein>
    <submittedName>
        <fullName evidence="3">DUF348 domain-containing protein</fullName>
    </submittedName>
</protein>
<evidence type="ECO:0000259" key="2">
    <source>
        <dbReference type="PROSITE" id="PS51109"/>
    </source>
</evidence>
<dbReference type="SMART" id="SM01208">
    <property type="entry name" value="G5"/>
    <property type="match status" value="1"/>
</dbReference>
<evidence type="ECO:0000313" key="4">
    <source>
        <dbReference type="Proteomes" id="UP000562124"/>
    </source>
</evidence>
<organism evidence="3 4">
    <name type="scientific">Cellulomonas fimi</name>
    <dbReference type="NCBI Taxonomy" id="1708"/>
    <lineage>
        <taxon>Bacteria</taxon>
        <taxon>Bacillati</taxon>
        <taxon>Actinomycetota</taxon>
        <taxon>Actinomycetes</taxon>
        <taxon>Micrococcales</taxon>
        <taxon>Cellulomonadaceae</taxon>
        <taxon>Cellulomonas</taxon>
    </lineage>
</organism>
<dbReference type="Proteomes" id="UP000562124">
    <property type="component" value="Unassembled WGS sequence"/>
</dbReference>
<name>A0A7Y0LYW9_CELFI</name>
<dbReference type="InterPro" id="IPR011098">
    <property type="entry name" value="G5_dom"/>
</dbReference>
<dbReference type="PROSITE" id="PS51109">
    <property type="entry name" value="G5"/>
    <property type="match status" value="1"/>
</dbReference>
<dbReference type="AlphaFoldDB" id="A0A7Y0LYW9"/>
<reference evidence="3 4" key="1">
    <citation type="submission" date="2020-04" db="EMBL/GenBank/DDBJ databases">
        <title>Sequencing and Assembly of C. fimi.</title>
        <authorList>
            <person name="Ramsey A.R."/>
        </authorList>
    </citation>
    <scope>NUCLEOTIDE SEQUENCE [LARGE SCALE GENOMIC DNA]</scope>
    <source>
        <strain evidence="3 4">SB</strain>
    </source>
</reference>
<dbReference type="Gene3D" id="2.20.230.10">
    <property type="entry name" value="Resuscitation-promoting factor rpfb"/>
    <property type="match status" value="1"/>
</dbReference>
<keyword evidence="4" id="KW-1185">Reference proteome</keyword>
<dbReference type="InterPro" id="IPR007137">
    <property type="entry name" value="DUF348"/>
</dbReference>
<dbReference type="EMBL" id="JABCJJ010000015">
    <property type="protein sequence ID" value="NMR20650.1"/>
    <property type="molecule type" value="Genomic_DNA"/>
</dbReference>